<sequence length="99" mass="11019">MLNSNGNTTGKTMKMLKSTVDVRKKLKKKSLHIWIIESRDVTRFKNKKIKDVGEPAGPQIETIADMFDINSNAANSSFNGSIQSSSECLRCLISEIITD</sequence>
<organism evidence="1">
    <name type="scientific">Bactrocera dorsalis</name>
    <name type="common">Oriental fruit fly</name>
    <name type="synonym">Dacus dorsalis</name>
    <dbReference type="NCBI Taxonomy" id="27457"/>
    <lineage>
        <taxon>Eukaryota</taxon>
        <taxon>Metazoa</taxon>
        <taxon>Ecdysozoa</taxon>
        <taxon>Arthropoda</taxon>
        <taxon>Hexapoda</taxon>
        <taxon>Insecta</taxon>
        <taxon>Pterygota</taxon>
        <taxon>Neoptera</taxon>
        <taxon>Endopterygota</taxon>
        <taxon>Diptera</taxon>
        <taxon>Brachycera</taxon>
        <taxon>Muscomorpha</taxon>
        <taxon>Tephritoidea</taxon>
        <taxon>Tephritidae</taxon>
        <taxon>Bactrocera</taxon>
        <taxon>Bactrocera</taxon>
    </lineage>
</organism>
<protein>
    <submittedName>
        <fullName evidence="1">Uncharacterized protein</fullName>
    </submittedName>
</protein>
<dbReference type="AlphaFoldDB" id="A0A034WCM3"/>
<name>A0A034WCM3_BACDO</name>
<evidence type="ECO:0000313" key="1">
    <source>
        <dbReference type="EMBL" id="JAC51538.1"/>
    </source>
</evidence>
<accession>A0A034WCM3</accession>
<proteinExistence type="predicted"/>
<dbReference type="EMBL" id="GAKP01007414">
    <property type="protein sequence ID" value="JAC51538.1"/>
    <property type="molecule type" value="Transcribed_RNA"/>
</dbReference>
<reference evidence="1" key="1">
    <citation type="journal article" date="2014" name="BMC Genomics">
        <title>Characterizing the developmental transcriptome of the oriental fruit fly, Bactrocera dorsalis (Diptera: Tephritidae) through comparative genomic analysis with Drosophila melanogaster utilizing modENCODE datasets.</title>
        <authorList>
            <person name="Geib S.M."/>
            <person name="Calla B."/>
            <person name="Hall B."/>
            <person name="Hou S."/>
            <person name="Manoukis N.C."/>
        </authorList>
    </citation>
    <scope>NUCLEOTIDE SEQUENCE</scope>
    <source>
        <strain evidence="1">Punador</strain>
    </source>
</reference>